<comment type="cofactor">
    <cofactor evidence="2">
        <name>Mn(2+)</name>
        <dbReference type="ChEBI" id="CHEBI:29035"/>
    </cofactor>
</comment>
<gene>
    <name evidence="10" type="primary">rpe</name>
    <name evidence="15" type="ORF">LNTAR_15487</name>
</gene>
<comment type="caution">
    <text evidence="10">Lacks conserved residue(s) required for the propagation of feature annotation.</text>
</comment>
<evidence type="ECO:0000256" key="14">
    <source>
        <dbReference type="PIRSR" id="PIRSR001461-3"/>
    </source>
</evidence>
<sequence>MKISAFKPQEIIVSPSILAADFANLAPEVSGAHEAGAQFIHLDVMDGHFVPNISFGPGVIGKLRAHSEALFDAHLMISHPQKYIEEFAQAGCDHVTFHIESDCDTQEVIDQIHSYGMSAGLTLKPGTDIETLLPFVDKIEMVLIMTVEPGFGGQSFMHDMVERITIIREANPKLHIQVDGGVNKETSKIVRDAGANVLVAGTAFFRHPRGMKSAQLELSQ</sequence>
<dbReference type="InterPro" id="IPR000056">
    <property type="entry name" value="Ribul_P_3_epim-like"/>
</dbReference>
<evidence type="ECO:0000256" key="1">
    <source>
        <dbReference type="ARBA" id="ARBA00001782"/>
    </source>
</evidence>
<comment type="cofactor">
    <cofactor evidence="3">
        <name>Co(2+)</name>
        <dbReference type="ChEBI" id="CHEBI:48828"/>
    </cofactor>
</comment>
<dbReference type="EC" id="5.1.3.1" evidence="7 10"/>
<dbReference type="RefSeq" id="WP_007278994.1">
    <property type="nucleotide sequence ID" value="NZ_ABCK01000011.1"/>
</dbReference>
<dbReference type="NCBIfam" id="TIGR01163">
    <property type="entry name" value="rpe"/>
    <property type="match status" value="1"/>
</dbReference>
<feature type="binding site" evidence="10 13">
    <location>
        <position position="43"/>
    </location>
    <ligand>
        <name>a divalent metal cation</name>
        <dbReference type="ChEBI" id="CHEBI:60240"/>
    </ligand>
</feature>
<dbReference type="Gene3D" id="3.20.20.70">
    <property type="entry name" value="Aldolase class I"/>
    <property type="match status" value="1"/>
</dbReference>
<dbReference type="PROSITE" id="PS01085">
    <property type="entry name" value="RIBUL_P_3_EPIMER_1"/>
    <property type="match status" value="1"/>
</dbReference>
<evidence type="ECO:0000256" key="7">
    <source>
        <dbReference type="ARBA" id="ARBA00013188"/>
    </source>
</evidence>
<evidence type="ECO:0000256" key="2">
    <source>
        <dbReference type="ARBA" id="ARBA00001936"/>
    </source>
</evidence>
<dbReference type="AlphaFoldDB" id="A6DM95"/>
<keyword evidence="13" id="KW-0170">Cobalt</keyword>
<dbReference type="Pfam" id="PF00834">
    <property type="entry name" value="Ribul_P_3_epim"/>
    <property type="match status" value="1"/>
</dbReference>
<evidence type="ECO:0000256" key="13">
    <source>
        <dbReference type="PIRSR" id="PIRSR001461-2"/>
    </source>
</evidence>
<evidence type="ECO:0000313" key="15">
    <source>
        <dbReference type="EMBL" id="EDM27085.1"/>
    </source>
</evidence>
<dbReference type="GO" id="GO:0004750">
    <property type="term" value="F:D-ribulose-phosphate 3-epimerase activity"/>
    <property type="evidence" value="ECO:0007669"/>
    <property type="project" value="UniProtKB-UniRule"/>
</dbReference>
<feature type="binding site" evidence="10 13">
    <location>
        <position position="41"/>
    </location>
    <ligand>
        <name>a divalent metal cation</name>
        <dbReference type="ChEBI" id="CHEBI:60240"/>
    </ligand>
</feature>
<comment type="caution">
    <text evidence="15">The sequence shown here is derived from an EMBL/GenBank/DDBJ whole genome shotgun (WGS) entry which is preliminary data.</text>
</comment>
<comment type="catalytic activity">
    <reaction evidence="1 10 11">
        <text>D-ribulose 5-phosphate = D-xylulose 5-phosphate</text>
        <dbReference type="Rhea" id="RHEA:13677"/>
        <dbReference type="ChEBI" id="CHEBI:57737"/>
        <dbReference type="ChEBI" id="CHEBI:58121"/>
        <dbReference type="EC" id="5.1.3.1"/>
    </reaction>
</comment>
<dbReference type="HAMAP" id="MF_02227">
    <property type="entry name" value="RPE"/>
    <property type="match status" value="1"/>
</dbReference>
<dbReference type="EMBL" id="ABCK01000011">
    <property type="protein sequence ID" value="EDM27085.1"/>
    <property type="molecule type" value="Genomic_DNA"/>
</dbReference>
<evidence type="ECO:0000256" key="3">
    <source>
        <dbReference type="ARBA" id="ARBA00001941"/>
    </source>
</evidence>
<dbReference type="InterPro" id="IPR011060">
    <property type="entry name" value="RibuloseP-bd_barrel"/>
</dbReference>
<comment type="cofactor">
    <cofactor evidence="5">
        <name>Fe(2+)</name>
        <dbReference type="ChEBI" id="CHEBI:29033"/>
    </cofactor>
</comment>
<feature type="binding site" evidence="10">
    <location>
        <begin position="179"/>
        <end position="181"/>
    </location>
    <ligand>
        <name>substrate</name>
    </ligand>
</feature>
<feature type="binding site" evidence="10 14">
    <location>
        <position position="16"/>
    </location>
    <ligand>
        <name>substrate</name>
    </ligand>
</feature>
<organism evidence="15 16">
    <name type="scientific">Lentisphaera araneosa HTCC2155</name>
    <dbReference type="NCBI Taxonomy" id="313628"/>
    <lineage>
        <taxon>Bacteria</taxon>
        <taxon>Pseudomonadati</taxon>
        <taxon>Lentisphaerota</taxon>
        <taxon>Lentisphaeria</taxon>
        <taxon>Lentisphaerales</taxon>
        <taxon>Lentisphaeraceae</taxon>
        <taxon>Lentisphaera</taxon>
    </lineage>
</organism>
<dbReference type="Proteomes" id="UP000004947">
    <property type="component" value="Unassembled WGS sequence"/>
</dbReference>
<evidence type="ECO:0000256" key="12">
    <source>
        <dbReference type="PIRSR" id="PIRSR001461-1"/>
    </source>
</evidence>
<dbReference type="PIRSF" id="PIRSF001461">
    <property type="entry name" value="RPE"/>
    <property type="match status" value="1"/>
</dbReference>
<dbReference type="GO" id="GO:0005737">
    <property type="term" value="C:cytoplasm"/>
    <property type="evidence" value="ECO:0007669"/>
    <property type="project" value="UniProtKB-ARBA"/>
</dbReference>
<keyword evidence="13" id="KW-0464">Manganese</keyword>
<dbReference type="PANTHER" id="PTHR11749">
    <property type="entry name" value="RIBULOSE-5-PHOSPHATE-3-EPIMERASE"/>
    <property type="match status" value="1"/>
</dbReference>
<evidence type="ECO:0000256" key="11">
    <source>
        <dbReference type="PIRNR" id="PIRNR001461"/>
    </source>
</evidence>
<dbReference type="FunFam" id="3.20.20.70:FF:000004">
    <property type="entry name" value="Ribulose-phosphate 3-epimerase"/>
    <property type="match status" value="1"/>
</dbReference>
<evidence type="ECO:0000256" key="9">
    <source>
        <dbReference type="ARBA" id="ARBA00023235"/>
    </source>
</evidence>
<keyword evidence="13" id="KW-0862">Zinc</keyword>
<dbReference type="InterPro" id="IPR026019">
    <property type="entry name" value="Ribul_P_3_epim"/>
</dbReference>
<dbReference type="eggNOG" id="COG0036">
    <property type="taxonomic scope" value="Bacteria"/>
</dbReference>
<dbReference type="GO" id="GO:0046872">
    <property type="term" value="F:metal ion binding"/>
    <property type="evidence" value="ECO:0007669"/>
    <property type="project" value="UniProtKB-UniRule"/>
</dbReference>
<feature type="binding site" evidence="10 14">
    <location>
        <begin position="150"/>
        <end position="153"/>
    </location>
    <ligand>
        <name>substrate</name>
    </ligand>
</feature>
<dbReference type="STRING" id="313628.LNTAR_15487"/>
<evidence type="ECO:0000256" key="4">
    <source>
        <dbReference type="ARBA" id="ARBA00001947"/>
    </source>
</evidence>
<keyword evidence="9 10" id="KW-0413">Isomerase</keyword>
<feature type="active site" description="Proton acceptor" evidence="10 12">
    <location>
        <position position="43"/>
    </location>
</feature>
<comment type="cofactor">
    <cofactor evidence="10 13">
        <name>a divalent metal cation</name>
        <dbReference type="ChEBI" id="CHEBI:60240"/>
    </cofactor>
    <text evidence="10 13">Binds 1 divalent metal cation per subunit.</text>
</comment>
<feature type="binding site" evidence="10 13">
    <location>
        <position position="179"/>
    </location>
    <ligand>
        <name>a divalent metal cation</name>
        <dbReference type="ChEBI" id="CHEBI:60240"/>
    </ligand>
</feature>
<evidence type="ECO:0000256" key="5">
    <source>
        <dbReference type="ARBA" id="ARBA00001954"/>
    </source>
</evidence>
<dbReference type="NCBIfam" id="NF004076">
    <property type="entry name" value="PRK05581.1-4"/>
    <property type="match status" value="1"/>
</dbReference>
<dbReference type="GO" id="GO:0006098">
    <property type="term" value="P:pentose-phosphate shunt"/>
    <property type="evidence" value="ECO:0007669"/>
    <property type="project" value="UniProtKB-UniRule"/>
</dbReference>
<accession>A6DM95</accession>
<comment type="similarity">
    <text evidence="6 10 11">Belongs to the ribulose-phosphate 3-epimerase family.</text>
</comment>
<comment type="function">
    <text evidence="10">Catalyzes the reversible epimerization of D-ribulose 5-phosphate to D-xylulose 5-phosphate.</text>
</comment>
<name>A6DM95_9BACT</name>
<feature type="binding site" evidence="10 14">
    <location>
        <position position="74"/>
    </location>
    <ligand>
        <name>substrate</name>
    </ligand>
</feature>
<dbReference type="InterPro" id="IPR013785">
    <property type="entry name" value="Aldolase_TIM"/>
</dbReference>
<evidence type="ECO:0000313" key="16">
    <source>
        <dbReference type="Proteomes" id="UP000004947"/>
    </source>
</evidence>
<proteinExistence type="inferred from homology"/>
<feature type="binding site" evidence="10 13">
    <location>
        <position position="74"/>
    </location>
    <ligand>
        <name>a divalent metal cation</name>
        <dbReference type="ChEBI" id="CHEBI:60240"/>
    </ligand>
</feature>
<evidence type="ECO:0000256" key="10">
    <source>
        <dbReference type="HAMAP-Rule" id="MF_02227"/>
    </source>
</evidence>
<keyword evidence="8 10" id="KW-0479">Metal-binding</keyword>
<protein>
    <recommendedName>
        <fullName evidence="7 10">Ribulose-phosphate 3-epimerase</fullName>
        <ecNumber evidence="7 10">5.1.3.1</ecNumber>
    </recommendedName>
</protein>
<comment type="cofactor">
    <cofactor evidence="4">
        <name>Zn(2+)</name>
        <dbReference type="ChEBI" id="CHEBI:29105"/>
    </cofactor>
</comment>
<reference evidence="15 16" key="1">
    <citation type="journal article" date="2010" name="J. Bacteriol.">
        <title>Genome sequence of Lentisphaera araneosa HTCC2155T, the type species of the order Lentisphaerales in the phylum Lentisphaerae.</title>
        <authorList>
            <person name="Thrash J.C."/>
            <person name="Cho J.C."/>
            <person name="Vergin K.L."/>
            <person name="Morris R.M."/>
            <person name="Giovannoni S.J."/>
        </authorList>
    </citation>
    <scope>NUCLEOTIDE SEQUENCE [LARGE SCALE GENOMIC DNA]</scope>
    <source>
        <strain evidence="15 16">HTCC2155</strain>
    </source>
</reference>
<feature type="binding site" evidence="14">
    <location>
        <begin position="201"/>
        <end position="202"/>
    </location>
    <ligand>
        <name>substrate</name>
    </ligand>
</feature>
<evidence type="ECO:0000256" key="6">
    <source>
        <dbReference type="ARBA" id="ARBA00009541"/>
    </source>
</evidence>
<feature type="active site" description="Proton donor" evidence="10 12">
    <location>
        <position position="179"/>
    </location>
</feature>
<dbReference type="GO" id="GO:0019323">
    <property type="term" value="P:pentose catabolic process"/>
    <property type="evidence" value="ECO:0007669"/>
    <property type="project" value="UniProtKB-UniRule"/>
</dbReference>
<keyword evidence="16" id="KW-1185">Reference proteome</keyword>
<dbReference type="PROSITE" id="PS01086">
    <property type="entry name" value="RIBUL_P_3_EPIMER_2"/>
    <property type="match status" value="1"/>
</dbReference>
<dbReference type="CDD" id="cd00429">
    <property type="entry name" value="RPE"/>
    <property type="match status" value="1"/>
</dbReference>
<evidence type="ECO:0000256" key="8">
    <source>
        <dbReference type="ARBA" id="ARBA00022723"/>
    </source>
</evidence>
<dbReference type="SUPFAM" id="SSF51366">
    <property type="entry name" value="Ribulose-phoshate binding barrel"/>
    <property type="match status" value="1"/>
</dbReference>
<comment type="pathway">
    <text evidence="10">Carbohydrate degradation.</text>
</comment>
<feature type="binding site" evidence="14">
    <location>
        <position position="181"/>
    </location>
    <ligand>
        <name>substrate</name>
    </ligand>
</feature>
<keyword evidence="10 11" id="KW-0119">Carbohydrate metabolism</keyword>